<evidence type="ECO:0000259" key="3">
    <source>
        <dbReference type="PROSITE" id="PS51186"/>
    </source>
</evidence>
<keyword evidence="1 4" id="KW-0808">Transferase</keyword>
<dbReference type="PANTHER" id="PTHR43877:SF1">
    <property type="entry name" value="ACETYLTRANSFERASE"/>
    <property type="match status" value="1"/>
</dbReference>
<keyword evidence="5" id="KW-1185">Reference proteome</keyword>
<sequence>MTMIIRDFRPSDAQAASASYSAGRPHLLMTPEAVLHLVASATPEQHYRLLVGELDGEVVGSGRVGVHAFSSTKGQGFANLSVNPEARGKGVATAMLAAAERHLAEHGVSVIRAWVDDVPDSVAFAERHGYVRGRSAHFAHLDLTAGLRPVPELPAGVELRTAADYLDDPRPLYVVDVEGTQDEPGDVDLSDLGYEEWLEEVWERPDLDRELTTVVVVDGRAAAFSAVHSDGGTRYWSAFTTTSAQFRGRGLAKLAKTDSLHRAVARGCTDAYTSNDATNAPMLAINDWLGYRRCASEWAYTKEI</sequence>
<dbReference type="Proteomes" id="UP000573327">
    <property type="component" value="Unassembled WGS sequence"/>
</dbReference>
<name>A0A7W7S9X3_9ACTN</name>
<dbReference type="CDD" id="cd04301">
    <property type="entry name" value="NAT_SF"/>
    <property type="match status" value="1"/>
</dbReference>
<dbReference type="PANTHER" id="PTHR43877">
    <property type="entry name" value="AMINOALKYLPHOSPHONATE N-ACETYLTRANSFERASE-RELATED-RELATED"/>
    <property type="match status" value="1"/>
</dbReference>
<dbReference type="Pfam" id="PF00583">
    <property type="entry name" value="Acetyltransf_1"/>
    <property type="match status" value="1"/>
</dbReference>
<organism evidence="4 5">
    <name type="scientific">Kitasatospora gansuensis</name>
    <dbReference type="NCBI Taxonomy" id="258050"/>
    <lineage>
        <taxon>Bacteria</taxon>
        <taxon>Bacillati</taxon>
        <taxon>Actinomycetota</taxon>
        <taxon>Actinomycetes</taxon>
        <taxon>Kitasatosporales</taxon>
        <taxon>Streptomycetaceae</taxon>
        <taxon>Kitasatospora</taxon>
    </lineage>
</organism>
<dbReference type="SUPFAM" id="SSF55729">
    <property type="entry name" value="Acyl-CoA N-acyltransferases (Nat)"/>
    <property type="match status" value="2"/>
</dbReference>
<dbReference type="AlphaFoldDB" id="A0A7W7S9X3"/>
<feature type="domain" description="N-acetyltransferase" evidence="3">
    <location>
        <begin position="157"/>
        <end position="304"/>
    </location>
</feature>
<dbReference type="InterPro" id="IPR016181">
    <property type="entry name" value="Acyl_CoA_acyltransferase"/>
</dbReference>
<reference evidence="4 5" key="1">
    <citation type="submission" date="2020-08" db="EMBL/GenBank/DDBJ databases">
        <title>Sequencing the genomes of 1000 actinobacteria strains.</title>
        <authorList>
            <person name="Klenk H.-P."/>
        </authorList>
    </citation>
    <scope>NUCLEOTIDE SEQUENCE [LARGE SCALE GENOMIC DNA]</scope>
    <source>
        <strain evidence="4 5">DSM 44786</strain>
    </source>
</reference>
<gene>
    <name evidence="4" type="ORF">F4556_001932</name>
</gene>
<dbReference type="GO" id="GO:0016747">
    <property type="term" value="F:acyltransferase activity, transferring groups other than amino-acyl groups"/>
    <property type="evidence" value="ECO:0007669"/>
    <property type="project" value="InterPro"/>
</dbReference>
<keyword evidence="2" id="KW-0012">Acyltransferase</keyword>
<comment type="caution">
    <text evidence="4">The sequence shown here is derived from an EMBL/GenBank/DDBJ whole genome shotgun (WGS) entry which is preliminary data.</text>
</comment>
<evidence type="ECO:0000313" key="5">
    <source>
        <dbReference type="Proteomes" id="UP000573327"/>
    </source>
</evidence>
<proteinExistence type="predicted"/>
<evidence type="ECO:0000256" key="1">
    <source>
        <dbReference type="ARBA" id="ARBA00022679"/>
    </source>
</evidence>
<dbReference type="RefSeq" id="WP_184913395.1">
    <property type="nucleotide sequence ID" value="NZ_JACHJR010000001.1"/>
</dbReference>
<evidence type="ECO:0000313" key="4">
    <source>
        <dbReference type="EMBL" id="MBB4946397.1"/>
    </source>
</evidence>
<dbReference type="Gene3D" id="3.40.630.30">
    <property type="match status" value="1"/>
</dbReference>
<dbReference type="InterPro" id="IPR000182">
    <property type="entry name" value="GNAT_dom"/>
</dbReference>
<feature type="domain" description="N-acetyltransferase" evidence="3">
    <location>
        <begin position="3"/>
        <end position="154"/>
    </location>
</feature>
<dbReference type="PROSITE" id="PS51186">
    <property type="entry name" value="GNAT"/>
    <property type="match status" value="2"/>
</dbReference>
<dbReference type="EMBL" id="JACHJR010000001">
    <property type="protein sequence ID" value="MBB4946397.1"/>
    <property type="molecule type" value="Genomic_DNA"/>
</dbReference>
<evidence type="ECO:0000256" key="2">
    <source>
        <dbReference type="ARBA" id="ARBA00023315"/>
    </source>
</evidence>
<dbReference type="InterPro" id="IPR050832">
    <property type="entry name" value="Bact_Acetyltransf"/>
</dbReference>
<accession>A0A7W7S9X3</accession>
<protein>
    <submittedName>
        <fullName evidence="4">GNAT superfamily N-acetyltransferase</fullName>
    </submittedName>
</protein>